<name>A0A6H5GHX6_9HEMI</name>
<organism evidence="2 3">
    <name type="scientific">Nesidiocoris tenuis</name>
    <dbReference type="NCBI Taxonomy" id="355587"/>
    <lineage>
        <taxon>Eukaryota</taxon>
        <taxon>Metazoa</taxon>
        <taxon>Ecdysozoa</taxon>
        <taxon>Arthropoda</taxon>
        <taxon>Hexapoda</taxon>
        <taxon>Insecta</taxon>
        <taxon>Pterygota</taxon>
        <taxon>Neoptera</taxon>
        <taxon>Paraneoptera</taxon>
        <taxon>Hemiptera</taxon>
        <taxon>Heteroptera</taxon>
        <taxon>Panheteroptera</taxon>
        <taxon>Cimicomorpha</taxon>
        <taxon>Miridae</taxon>
        <taxon>Dicyphina</taxon>
        <taxon>Nesidiocoris</taxon>
    </lineage>
</organism>
<feature type="compositionally biased region" description="Polar residues" evidence="1">
    <location>
        <begin position="158"/>
        <end position="175"/>
    </location>
</feature>
<evidence type="ECO:0000313" key="3">
    <source>
        <dbReference type="Proteomes" id="UP000479000"/>
    </source>
</evidence>
<evidence type="ECO:0000313" key="2">
    <source>
        <dbReference type="EMBL" id="CAB0003430.1"/>
    </source>
</evidence>
<protein>
    <submittedName>
        <fullName evidence="2">Uncharacterized protein</fullName>
    </submittedName>
</protein>
<gene>
    <name evidence="2" type="ORF">NTEN_LOCUS8961</name>
</gene>
<sequence>MPNDPAELTAKSDKTPNVSIQPIDEVLKESKTDGTNPSQESELNQTILRNTSDGQLENCVDAPQTQLLTNSQNDLISEQTKTQSEPLVVCRIDNTIPIALSKKISESNSEDRRSENIHLPDCAPSNAEAPCGGSINASDTLAVMKSSKTAAGIDSCTKESPSPQALSEIVNSGVQESSSTSLKEDSSTAKPANTQEEKKGFFKHVSTYSIAVSSPTVQTRGY</sequence>
<evidence type="ECO:0000256" key="1">
    <source>
        <dbReference type="SAM" id="MobiDB-lite"/>
    </source>
</evidence>
<reference evidence="2 3" key="1">
    <citation type="submission" date="2020-02" db="EMBL/GenBank/DDBJ databases">
        <authorList>
            <person name="Ferguson B K."/>
        </authorList>
    </citation>
    <scope>NUCLEOTIDE SEQUENCE [LARGE SCALE GENOMIC DNA]</scope>
</reference>
<dbReference type="AlphaFoldDB" id="A0A6H5GHX6"/>
<feature type="region of interest" description="Disordered" evidence="1">
    <location>
        <begin position="153"/>
        <end position="200"/>
    </location>
</feature>
<accession>A0A6H5GHX6</accession>
<feature type="compositionally biased region" description="Basic and acidic residues" evidence="1">
    <location>
        <begin position="103"/>
        <end position="118"/>
    </location>
</feature>
<feature type="region of interest" description="Disordered" evidence="1">
    <location>
        <begin position="1"/>
        <end position="23"/>
    </location>
</feature>
<dbReference type="Proteomes" id="UP000479000">
    <property type="component" value="Unassembled WGS sequence"/>
</dbReference>
<feature type="region of interest" description="Disordered" evidence="1">
    <location>
        <begin position="103"/>
        <end position="130"/>
    </location>
</feature>
<proteinExistence type="predicted"/>
<dbReference type="EMBL" id="CADCXU010013491">
    <property type="protein sequence ID" value="CAB0003430.1"/>
    <property type="molecule type" value="Genomic_DNA"/>
</dbReference>
<keyword evidence="3" id="KW-1185">Reference proteome</keyword>